<organism evidence="2 3">
    <name type="scientific">Ferrimonas pelagia</name>
    <dbReference type="NCBI Taxonomy" id="1177826"/>
    <lineage>
        <taxon>Bacteria</taxon>
        <taxon>Pseudomonadati</taxon>
        <taxon>Pseudomonadota</taxon>
        <taxon>Gammaproteobacteria</taxon>
        <taxon>Alteromonadales</taxon>
        <taxon>Ferrimonadaceae</taxon>
        <taxon>Ferrimonas</taxon>
    </lineage>
</organism>
<keyword evidence="3" id="KW-1185">Reference proteome</keyword>
<dbReference type="PROSITE" id="PS51257">
    <property type="entry name" value="PROKAR_LIPOPROTEIN"/>
    <property type="match status" value="1"/>
</dbReference>
<gene>
    <name evidence="2" type="ORF">GCM10023333_34430</name>
</gene>
<accession>A0ABP9FC74</accession>
<dbReference type="Gene3D" id="3.30.830.10">
    <property type="entry name" value="Metalloenzyme, LuxS/M16 peptidase-like"/>
    <property type="match status" value="1"/>
</dbReference>
<dbReference type="InterPro" id="IPR007863">
    <property type="entry name" value="Peptidase_M16_C"/>
</dbReference>
<dbReference type="EMBL" id="BAABJZ010000099">
    <property type="protein sequence ID" value="GAA4898155.1"/>
    <property type="molecule type" value="Genomic_DNA"/>
</dbReference>
<name>A0ABP9FC74_9GAMM</name>
<protein>
    <recommendedName>
        <fullName evidence="1">Peptidase M16 C-terminal domain-containing protein</fullName>
    </recommendedName>
</protein>
<dbReference type="Pfam" id="PF05193">
    <property type="entry name" value="Peptidase_M16_C"/>
    <property type="match status" value="1"/>
</dbReference>
<dbReference type="SUPFAM" id="SSF63411">
    <property type="entry name" value="LuxS/MPP-like metallohydrolase"/>
    <property type="match status" value="1"/>
</dbReference>
<sequence>MRIKRIERLWGGISPRLLSLLGLALLSGLSGCQQTELVFTPTAEPSLPEFTRLAQAPEVAPVILASSVELEQIALTAHLQWHRFAANASGLNGLRLVALSPDRPYANVDVLRQAFELWRIERLADTELPCANTLFLQAGLHSLTLGLNCPAGPVVSEEALALLLSFWQQEALQGVDPAEVRRQLKLAKHIEAFSGSEIERLWMQRVLGETHPYNQALNDKALADSLDGAALQRVHQQARAQSRWTLLSSGEGAVDPQRLAAYRTRLQPLLAASALDGPAGGLGAPALTQGGEADDVPTILLLDAPGSVQTQVRIGYGLGQGDLGAPAATVESCQILASWLGRGFSGRLFYDLREVRGLTYGIYGRCFDNPLSTTLKFYGSTRLEHTGAFVAGVLDHLALARNEPIGDAELAALRQYERSALRLQQSTPAGRQQWHIQRLLQGERPPWQQSLDTITPAQLSQRARAVLAPAPWVILRGDADKIVPDLQEKLPDWRVQLTTID</sequence>
<evidence type="ECO:0000313" key="2">
    <source>
        <dbReference type="EMBL" id="GAA4898155.1"/>
    </source>
</evidence>
<proteinExistence type="predicted"/>
<evidence type="ECO:0000259" key="1">
    <source>
        <dbReference type="Pfam" id="PF05193"/>
    </source>
</evidence>
<reference evidence="3" key="1">
    <citation type="journal article" date="2019" name="Int. J. Syst. Evol. Microbiol.">
        <title>The Global Catalogue of Microorganisms (GCM) 10K type strain sequencing project: providing services to taxonomists for standard genome sequencing and annotation.</title>
        <authorList>
            <consortium name="The Broad Institute Genomics Platform"/>
            <consortium name="The Broad Institute Genome Sequencing Center for Infectious Disease"/>
            <person name="Wu L."/>
            <person name="Ma J."/>
        </authorList>
    </citation>
    <scope>NUCLEOTIDE SEQUENCE [LARGE SCALE GENOMIC DNA]</scope>
    <source>
        <strain evidence="3">JCM 18401</strain>
    </source>
</reference>
<dbReference type="RefSeq" id="WP_345336701.1">
    <property type="nucleotide sequence ID" value="NZ_BAABJZ010000099.1"/>
</dbReference>
<dbReference type="InterPro" id="IPR011249">
    <property type="entry name" value="Metalloenz_LuxS/M16"/>
</dbReference>
<dbReference type="Proteomes" id="UP001499988">
    <property type="component" value="Unassembled WGS sequence"/>
</dbReference>
<comment type="caution">
    <text evidence="2">The sequence shown here is derived from an EMBL/GenBank/DDBJ whole genome shotgun (WGS) entry which is preliminary data.</text>
</comment>
<evidence type="ECO:0000313" key="3">
    <source>
        <dbReference type="Proteomes" id="UP001499988"/>
    </source>
</evidence>
<feature type="domain" description="Peptidase M16 C-terminal" evidence="1">
    <location>
        <begin position="333"/>
        <end position="414"/>
    </location>
</feature>